<sequence>MSTVYDLALRNDPEFAAAEAAHRAGVEALPQARSVLLPQLGGTIGLNRTRRELETTAGDSLKEYNNKNTTLSLTQIIYDRKAFLALKQAAARVVQVDLEQAIAKQDLALRTAQAYAELSFATASLGLAQAKTLAFAEQQQQAQQMYDAGQATITDVHEARARHALATAEEMEALDTLHIRQQAMYKLTGQSLKEVAMLAEQAPMPAPQPNQLQHWLDKARNSSLEILAAGRNKEVAQYEVKRARSQHLPVLKLVGSGQWQDNTDLGYLRDNPSSVGVQLSVPIFEGGRVNSVTRETLARRDQANALLRGAALDSDIHVIEAFHGMNDSIARTHALEQAVHSGEVALDAAQGGFKAGLRTSLDVLNAHQQVFSARRDLLQARHNYILHRLKLEASCGTLERADLVLVDKWLNK</sequence>
<proteinExistence type="inferred from homology"/>
<evidence type="ECO:0000256" key="1">
    <source>
        <dbReference type="ARBA" id="ARBA00004442"/>
    </source>
</evidence>
<dbReference type="GO" id="GO:0015562">
    <property type="term" value="F:efflux transmembrane transporter activity"/>
    <property type="evidence" value="ECO:0007669"/>
    <property type="project" value="InterPro"/>
</dbReference>
<dbReference type="EMBL" id="CP072793">
    <property type="protein sequence ID" value="QTR52602.1"/>
    <property type="molecule type" value="Genomic_DNA"/>
</dbReference>
<organism evidence="8 9">
    <name type="scientific">Thiothrix unzii</name>
    <dbReference type="NCBI Taxonomy" id="111769"/>
    <lineage>
        <taxon>Bacteria</taxon>
        <taxon>Pseudomonadati</taxon>
        <taxon>Pseudomonadota</taxon>
        <taxon>Gammaproteobacteria</taxon>
        <taxon>Thiotrichales</taxon>
        <taxon>Thiotrichaceae</taxon>
        <taxon>Thiothrix</taxon>
    </lineage>
</organism>
<dbReference type="RefSeq" id="WP_210218142.1">
    <property type="nucleotide sequence ID" value="NZ_CP072793.1"/>
</dbReference>
<name>A0A975F7D0_9GAMM</name>
<dbReference type="PANTHER" id="PTHR30026">
    <property type="entry name" value="OUTER MEMBRANE PROTEIN TOLC"/>
    <property type="match status" value="1"/>
</dbReference>
<dbReference type="NCBIfam" id="TIGR01844">
    <property type="entry name" value="type_I_sec_TolC"/>
    <property type="match status" value="1"/>
</dbReference>
<dbReference type="PANTHER" id="PTHR30026:SF20">
    <property type="entry name" value="OUTER MEMBRANE PROTEIN TOLC"/>
    <property type="match status" value="1"/>
</dbReference>
<dbReference type="Pfam" id="PF02321">
    <property type="entry name" value="OEP"/>
    <property type="match status" value="2"/>
</dbReference>
<keyword evidence="9" id="KW-1185">Reference proteome</keyword>
<dbReference type="GO" id="GO:1990281">
    <property type="term" value="C:efflux pump complex"/>
    <property type="evidence" value="ECO:0007669"/>
    <property type="project" value="TreeGrafter"/>
</dbReference>
<protein>
    <submittedName>
        <fullName evidence="8">TolC family outer membrane protein</fullName>
    </submittedName>
</protein>
<keyword evidence="6" id="KW-0472">Membrane</keyword>
<dbReference type="InterPro" id="IPR010130">
    <property type="entry name" value="T1SS_OMP_TolC"/>
</dbReference>
<dbReference type="GO" id="GO:0015288">
    <property type="term" value="F:porin activity"/>
    <property type="evidence" value="ECO:0007669"/>
    <property type="project" value="TreeGrafter"/>
</dbReference>
<keyword evidence="3" id="KW-0813">Transport</keyword>
<evidence type="ECO:0000256" key="6">
    <source>
        <dbReference type="ARBA" id="ARBA00023136"/>
    </source>
</evidence>
<dbReference type="Gene3D" id="1.20.1600.10">
    <property type="entry name" value="Outer membrane efflux proteins (OEP)"/>
    <property type="match status" value="1"/>
</dbReference>
<comment type="similarity">
    <text evidence="2">Belongs to the outer membrane factor (OMF) (TC 1.B.17) family.</text>
</comment>
<dbReference type="SUPFAM" id="SSF56954">
    <property type="entry name" value="Outer membrane efflux proteins (OEP)"/>
    <property type="match status" value="1"/>
</dbReference>
<reference evidence="8" key="1">
    <citation type="submission" date="2021-04" db="EMBL/GenBank/DDBJ databases">
        <title>Genomics, taxonomy and metabolism of representatives of sulfur bacteria of the genus Thiothrix: Thiothrix fructosivorans QT, Thiothrix unzii A1T and three new species, Thiothrix subterranea sp. nov., Thiothrix litoralis sp. nov. and 'Candidatus Thiothrix anitrata' sp. nov.</title>
        <authorList>
            <person name="Ravin N.V."/>
            <person name="Smolyakov D."/>
            <person name="Rudenko T.S."/>
            <person name="Mardanov A.V."/>
            <person name="Beletsky A.V."/>
            <person name="Markov N.D."/>
            <person name="Fomenkov A.I."/>
            <person name="Roberts R.J."/>
            <person name="Karnachuk O.V."/>
            <person name="Novikov A."/>
            <person name="Grabovich M.Y."/>
        </authorList>
    </citation>
    <scope>NUCLEOTIDE SEQUENCE</scope>
    <source>
        <strain evidence="8">A1</strain>
    </source>
</reference>
<keyword evidence="4" id="KW-1134">Transmembrane beta strand</keyword>
<accession>A0A975F7D0</accession>
<dbReference type="KEGG" id="tun:J9260_12880"/>
<evidence type="ECO:0000256" key="2">
    <source>
        <dbReference type="ARBA" id="ARBA00007613"/>
    </source>
</evidence>
<evidence type="ECO:0000313" key="8">
    <source>
        <dbReference type="EMBL" id="QTR52602.1"/>
    </source>
</evidence>
<evidence type="ECO:0000256" key="4">
    <source>
        <dbReference type="ARBA" id="ARBA00022452"/>
    </source>
</evidence>
<dbReference type="AlphaFoldDB" id="A0A975F7D0"/>
<gene>
    <name evidence="8" type="ORF">J9260_12880</name>
</gene>
<evidence type="ECO:0000256" key="7">
    <source>
        <dbReference type="ARBA" id="ARBA00023237"/>
    </source>
</evidence>
<keyword evidence="7" id="KW-0998">Cell outer membrane</keyword>
<keyword evidence="5" id="KW-0812">Transmembrane</keyword>
<dbReference type="InterPro" id="IPR051906">
    <property type="entry name" value="TolC-like"/>
</dbReference>
<comment type="subcellular location">
    <subcellularLocation>
        <location evidence="1">Cell outer membrane</location>
    </subcellularLocation>
</comment>
<evidence type="ECO:0000256" key="5">
    <source>
        <dbReference type="ARBA" id="ARBA00022692"/>
    </source>
</evidence>
<dbReference type="GO" id="GO:0009279">
    <property type="term" value="C:cell outer membrane"/>
    <property type="evidence" value="ECO:0007669"/>
    <property type="project" value="UniProtKB-SubCell"/>
</dbReference>
<dbReference type="Proteomes" id="UP000672009">
    <property type="component" value="Chromosome"/>
</dbReference>
<dbReference type="InterPro" id="IPR003423">
    <property type="entry name" value="OMP_efflux"/>
</dbReference>
<evidence type="ECO:0000256" key="3">
    <source>
        <dbReference type="ARBA" id="ARBA00022448"/>
    </source>
</evidence>
<evidence type="ECO:0000313" key="9">
    <source>
        <dbReference type="Proteomes" id="UP000672009"/>
    </source>
</evidence>